<sequence length="130" mass="14427">MTENFADKANKGRCLAFPGYCDKTINTCNLAHPLINCDRYPACFNLRCTYLHPVCNFDCNKQLCKKINCKDFHPWRDSYRTQKSDFPNPKAAAGGGKPGGGGAKIQLANYNPYGSLSIPLDDVFAAEKNK</sequence>
<evidence type="ECO:0000313" key="1">
    <source>
        <dbReference type="Proteomes" id="UP000887580"/>
    </source>
</evidence>
<reference evidence="2" key="1">
    <citation type="submission" date="2022-11" db="UniProtKB">
        <authorList>
            <consortium name="WormBaseParasite"/>
        </authorList>
    </citation>
    <scope>IDENTIFICATION</scope>
</reference>
<evidence type="ECO:0000313" key="2">
    <source>
        <dbReference type="WBParaSite" id="PS1159_v2.g10214.t1"/>
    </source>
</evidence>
<name>A0AC35EUS1_9BILA</name>
<protein>
    <submittedName>
        <fullName evidence="2">Zinc finger CCCH domain-containing protein 14</fullName>
    </submittedName>
</protein>
<proteinExistence type="predicted"/>
<dbReference type="Proteomes" id="UP000887580">
    <property type="component" value="Unplaced"/>
</dbReference>
<organism evidence="1 2">
    <name type="scientific">Panagrolaimus sp. PS1159</name>
    <dbReference type="NCBI Taxonomy" id="55785"/>
    <lineage>
        <taxon>Eukaryota</taxon>
        <taxon>Metazoa</taxon>
        <taxon>Ecdysozoa</taxon>
        <taxon>Nematoda</taxon>
        <taxon>Chromadorea</taxon>
        <taxon>Rhabditida</taxon>
        <taxon>Tylenchina</taxon>
        <taxon>Panagrolaimomorpha</taxon>
        <taxon>Panagrolaimoidea</taxon>
        <taxon>Panagrolaimidae</taxon>
        <taxon>Panagrolaimus</taxon>
    </lineage>
</organism>
<dbReference type="WBParaSite" id="PS1159_v2.g10214.t1">
    <property type="protein sequence ID" value="PS1159_v2.g10214.t1"/>
    <property type="gene ID" value="PS1159_v2.g10214"/>
</dbReference>
<accession>A0AC35EUS1</accession>